<protein>
    <submittedName>
        <fullName evidence="2">Uncharacterized protein</fullName>
    </submittedName>
</protein>
<proteinExistence type="predicted"/>
<dbReference type="EMBL" id="LR746274">
    <property type="protein sequence ID" value="CAA7404640.1"/>
    <property type="molecule type" value="Genomic_DNA"/>
</dbReference>
<evidence type="ECO:0000313" key="1">
    <source>
        <dbReference type="EMBL" id="CAA2628573.1"/>
    </source>
</evidence>
<dbReference type="AlphaFoldDB" id="A0A7I8L404"/>
<sequence>MSTSSSQDDVTEPLLRELKWSRSLLCEELTLLEAVGDIDCLLLFRDTFLPFLDNGEESLACDADRSEREVRRLGDRGDGLDRLGLALLLPAL</sequence>
<gene>
    <name evidence="1" type="ORF">SI7747_11014214</name>
    <name evidence="2" type="ORF">SI8410_11015318</name>
</gene>
<accession>A0A7I8L404</accession>
<organism evidence="2 3">
    <name type="scientific">Spirodela intermedia</name>
    <name type="common">Intermediate duckweed</name>
    <dbReference type="NCBI Taxonomy" id="51605"/>
    <lineage>
        <taxon>Eukaryota</taxon>
        <taxon>Viridiplantae</taxon>
        <taxon>Streptophyta</taxon>
        <taxon>Embryophyta</taxon>
        <taxon>Tracheophyta</taxon>
        <taxon>Spermatophyta</taxon>
        <taxon>Magnoliopsida</taxon>
        <taxon>Liliopsida</taxon>
        <taxon>Araceae</taxon>
        <taxon>Lemnoideae</taxon>
        <taxon>Spirodela</taxon>
    </lineage>
</organism>
<dbReference type="Proteomes" id="UP000663760">
    <property type="component" value="Chromosome 11"/>
</dbReference>
<dbReference type="EMBL" id="LR743598">
    <property type="protein sequence ID" value="CAA2628573.1"/>
    <property type="molecule type" value="Genomic_DNA"/>
</dbReference>
<name>A0A7I8L404_SPIIN</name>
<reference evidence="2" key="1">
    <citation type="submission" date="2020-02" db="EMBL/GenBank/DDBJ databases">
        <authorList>
            <person name="Scholz U."/>
            <person name="Mascher M."/>
            <person name="Fiebig A."/>
        </authorList>
    </citation>
    <scope>NUCLEOTIDE SEQUENCE</scope>
</reference>
<evidence type="ECO:0000313" key="3">
    <source>
        <dbReference type="Proteomes" id="UP000663760"/>
    </source>
</evidence>
<evidence type="ECO:0000313" key="2">
    <source>
        <dbReference type="EMBL" id="CAA7404640.1"/>
    </source>
</evidence>
<keyword evidence="3" id="KW-1185">Reference proteome</keyword>